<protein>
    <submittedName>
        <fullName evidence="2">Feruloyl-CoA synthase</fullName>
    </submittedName>
</protein>
<dbReference type="Gene3D" id="3.40.50.12780">
    <property type="entry name" value="N-terminal domain of ligase-like"/>
    <property type="match status" value="1"/>
</dbReference>
<keyword evidence="3" id="KW-1185">Reference proteome</keyword>
<evidence type="ECO:0000313" key="3">
    <source>
        <dbReference type="Proteomes" id="UP001629214"/>
    </source>
</evidence>
<reference evidence="2 3" key="1">
    <citation type="journal article" date="2024" name="Chem. Sci.">
        <title>Discovery of megapolipeptins by genome mining of a Burkholderiales bacteria collection.</title>
        <authorList>
            <person name="Paulo B.S."/>
            <person name="Recchia M.J.J."/>
            <person name="Lee S."/>
            <person name="Fergusson C.H."/>
            <person name="Romanowski S.B."/>
            <person name="Hernandez A."/>
            <person name="Krull N."/>
            <person name="Liu D.Y."/>
            <person name="Cavanagh H."/>
            <person name="Bos A."/>
            <person name="Gray C.A."/>
            <person name="Murphy B.T."/>
            <person name="Linington R.G."/>
            <person name="Eustaquio A.S."/>
        </authorList>
    </citation>
    <scope>NUCLEOTIDE SEQUENCE [LARGE SCALE GENOMIC DNA]</scope>
    <source>
        <strain evidence="2 3">RL21-008-BIB-B</strain>
    </source>
</reference>
<dbReference type="InterPro" id="IPR000873">
    <property type="entry name" value="AMP-dep_synth/lig_dom"/>
</dbReference>
<gene>
    <name evidence="2" type="ORF">PQR63_07800</name>
</gene>
<dbReference type="PANTHER" id="PTHR24096">
    <property type="entry name" value="LONG-CHAIN-FATTY-ACID--COA LIGASE"/>
    <property type="match status" value="1"/>
</dbReference>
<evidence type="ECO:0000313" key="2">
    <source>
        <dbReference type="EMBL" id="MFL9878278.1"/>
    </source>
</evidence>
<dbReference type="Proteomes" id="UP001629214">
    <property type="component" value="Unassembled WGS sequence"/>
</dbReference>
<organism evidence="2 3">
    <name type="scientific">Herbaspirillum rhizosphaerae</name>
    <dbReference type="NCBI Taxonomy" id="346179"/>
    <lineage>
        <taxon>Bacteria</taxon>
        <taxon>Pseudomonadati</taxon>
        <taxon>Pseudomonadota</taxon>
        <taxon>Betaproteobacteria</taxon>
        <taxon>Burkholderiales</taxon>
        <taxon>Oxalobacteraceae</taxon>
        <taxon>Herbaspirillum</taxon>
    </lineage>
</organism>
<dbReference type="Pfam" id="PF23562">
    <property type="entry name" value="AMP-binding_C_3"/>
    <property type="match status" value="1"/>
</dbReference>
<comment type="caution">
    <text evidence="2">The sequence shown here is derived from an EMBL/GenBank/DDBJ whole genome shotgun (WGS) entry which is preliminary data.</text>
</comment>
<dbReference type="Pfam" id="PF00501">
    <property type="entry name" value="AMP-binding"/>
    <property type="match status" value="1"/>
</dbReference>
<sequence length="633" mass="69043">MSTTPRYRSVRFGISGVDVVDTQDGQRIVKTRQALQDYPARLSDKLKYWAAKTPDVSFMAKRDANGVWQHITYAQALQTARHIGQGLLNRGLSAERPLLILSENDLEHAMLALACHYVGVPYAPVSSAYSLLSKDYAKLRHAVNLLTPGMIFAAHGEKFAAAVNAVATSDIEFVATEAPSSTRSTTLYSELAVTPITDAVERAHDATTPDTIAKFLFTSGSTKLPKAVINTQRMICSNLQMIVQTFPFLGEEPPVLIDWLPWNHTFGSNHNVGIVLYNGGTMYIDDGKPTPQGLATTLQNLREIAPTIYFNVPIGWEGIAHALEKDPALREKFYSRLKMQFYAGAALAQPVWDKLHATAEAACGERIVMSCGLGMTETAPSALFVVEEQVRSGQIGIPTPGMEIKLVPNGDKMEIRYRGPNVTPGYWRAPEQTKEAFDEEGFFCSGDAVKWLDPSNHDLGFMFDGRVAEDFKLYTGTWVSVGPLRAVIAHEGAPYLQDAVITGHDRNEVGMLIVPNLERCRQLAGLPAGVSREEIVAAQPVRDFFSNVLQRLQQHATGSASRVARALVLVEPPSFDKGEITDKGSINQRAVLTHRADLVEALYADINPAILKPHPLAGGNNAAASGHQGTKGA</sequence>
<dbReference type="SUPFAM" id="SSF56801">
    <property type="entry name" value="Acetyl-CoA synthetase-like"/>
    <property type="match status" value="1"/>
</dbReference>
<evidence type="ECO:0000259" key="1">
    <source>
        <dbReference type="Pfam" id="PF00501"/>
    </source>
</evidence>
<name>A0ABW8Z7Q8_9BURK</name>
<dbReference type="CDD" id="cd05921">
    <property type="entry name" value="FCS"/>
    <property type="match status" value="1"/>
</dbReference>
<dbReference type="EMBL" id="JAQQFR010000004">
    <property type="protein sequence ID" value="MFL9878278.1"/>
    <property type="molecule type" value="Genomic_DNA"/>
</dbReference>
<feature type="domain" description="AMP-dependent synthetase/ligase" evidence="1">
    <location>
        <begin position="48"/>
        <end position="427"/>
    </location>
</feature>
<proteinExistence type="predicted"/>
<accession>A0ABW8Z7Q8</accession>
<dbReference type="RefSeq" id="WP_408167096.1">
    <property type="nucleotide sequence ID" value="NZ_JAQQFR010000004.1"/>
</dbReference>
<dbReference type="PANTHER" id="PTHR24096:SF420">
    <property type="entry name" value="LONG-CHAIN-FATTY-ACID--COA LIGASE-RELATED"/>
    <property type="match status" value="1"/>
</dbReference>
<dbReference type="InterPro" id="IPR042099">
    <property type="entry name" value="ANL_N_sf"/>
</dbReference>